<dbReference type="Pfam" id="PF13629">
    <property type="entry name" value="T2SS-T3SS_pil_N"/>
    <property type="match status" value="1"/>
</dbReference>
<feature type="domain" description="Pilus formation protein N-terminal" evidence="1">
    <location>
        <begin position="13"/>
        <end position="81"/>
    </location>
</feature>
<name>A0AAX2TLZ1_NEIGO</name>
<organism evidence="2 3">
    <name type="scientific">Neisseria gonorrhoeae</name>
    <dbReference type="NCBI Taxonomy" id="485"/>
    <lineage>
        <taxon>Bacteria</taxon>
        <taxon>Pseudomonadati</taxon>
        <taxon>Pseudomonadota</taxon>
        <taxon>Betaproteobacteria</taxon>
        <taxon>Neisseriales</taxon>
        <taxon>Neisseriaceae</taxon>
        <taxon>Neisseria</taxon>
    </lineage>
</organism>
<dbReference type="AlphaFoldDB" id="A0AAX2TLZ1"/>
<dbReference type="InterPro" id="IPR032789">
    <property type="entry name" value="T2SS-T3SS_pil_N"/>
</dbReference>
<reference evidence="2 3" key="1">
    <citation type="submission" date="2019-04" db="EMBL/GenBank/DDBJ databases">
        <title>The CDC panel for molecular diagnostics of ciprofloxacin resistance and its use for research and clinical development.</title>
        <authorList>
            <person name="Liu H."/>
            <person name="Tang K."/>
            <person name="Pham C."/>
            <person name="Schmerer M."/>
        </authorList>
    </citation>
    <scope>NUCLEOTIDE SEQUENCE [LARGE SCALE GENOMIC DNA]</scope>
    <source>
        <strain evidence="2 3">LRRBGS_0742</strain>
    </source>
</reference>
<dbReference type="RefSeq" id="WP_186802941.1">
    <property type="nucleotide sequence ID" value="NZ_SUQX01000393.1"/>
</dbReference>
<comment type="caution">
    <text evidence="2">The sequence shown here is derived from an EMBL/GenBank/DDBJ whole genome shotgun (WGS) entry which is preliminary data.</text>
</comment>
<protein>
    <submittedName>
        <fullName evidence="2">Secretin</fullName>
    </submittedName>
</protein>
<dbReference type="EMBL" id="SUQX01000393">
    <property type="protein sequence ID" value="TJX00317.1"/>
    <property type="molecule type" value="Genomic_DNA"/>
</dbReference>
<proteinExistence type="predicted"/>
<accession>A0AAX2TLZ1</accession>
<gene>
    <name evidence="2" type="ORF">E8M63_14565</name>
</gene>
<sequence>DVAVTSSIAAKTRSVSLGVGKSVVVDLPREAKDVLVADPKIANAVIRSAQRAYIIGAAVGQTNVVFFDADGNQVASYDIAIKRDLNGMRAALKQMLPGVQIEGVGESVVLTGTVASPVEAQQAGDIAAK</sequence>
<dbReference type="Proteomes" id="UP000307092">
    <property type="component" value="Unassembled WGS sequence"/>
</dbReference>
<feature type="non-terminal residue" evidence="2">
    <location>
        <position position="129"/>
    </location>
</feature>
<evidence type="ECO:0000313" key="2">
    <source>
        <dbReference type="EMBL" id="TJX00317.1"/>
    </source>
</evidence>
<feature type="non-terminal residue" evidence="2">
    <location>
        <position position="1"/>
    </location>
</feature>
<evidence type="ECO:0000259" key="1">
    <source>
        <dbReference type="Pfam" id="PF13629"/>
    </source>
</evidence>
<evidence type="ECO:0000313" key="3">
    <source>
        <dbReference type="Proteomes" id="UP000307092"/>
    </source>
</evidence>